<protein>
    <submittedName>
        <fullName evidence="2">Choline kinase</fullName>
    </submittedName>
</protein>
<keyword evidence="2" id="KW-0418">Kinase</keyword>
<dbReference type="Pfam" id="PF02958">
    <property type="entry name" value="EcKL"/>
    <property type="match status" value="2"/>
</dbReference>
<organism evidence="2 3">
    <name type="scientific">Candidatus Tenderia electrophaga</name>
    <dbReference type="NCBI Taxonomy" id="1748243"/>
    <lineage>
        <taxon>Bacteria</taxon>
        <taxon>Pseudomonadati</taxon>
        <taxon>Pseudomonadota</taxon>
        <taxon>Gammaproteobacteria</taxon>
        <taxon>Candidatus Tenderiales</taxon>
        <taxon>Candidatus Tenderiaceae</taxon>
        <taxon>Candidatus Tenderia</taxon>
    </lineage>
</organism>
<feature type="domain" description="CHK kinase-like" evidence="1">
    <location>
        <begin position="112"/>
        <end position="269"/>
    </location>
</feature>
<dbReference type="AlphaFoldDB" id="A0A0S2TH59"/>
<dbReference type="SUPFAM" id="SSF56112">
    <property type="entry name" value="Protein kinase-like (PK-like)"/>
    <property type="match status" value="1"/>
</dbReference>
<accession>A0A0S2TH59</accession>
<keyword evidence="3" id="KW-1185">Reference proteome</keyword>
<evidence type="ECO:0000313" key="3">
    <source>
        <dbReference type="Proteomes" id="UP000055136"/>
    </source>
</evidence>
<sequence length="325" mass="36424">MNPHVQDLVLTASGAEAITSQDRIQTLWSGYGEILRLTLAGAAIGSVILKHIVVPDAIRHPRGWNSKRSHARKLHSYKVEMHWYRDWAERCHADCRVARCFAASAGAGEHIIVLEDLDAAGFPLRKSHLTLHEVQVCLKWLASFHARFLGETPSDLWPVGTYWHLATRPDEWAAMADGELKQAAELIDARLNQCQFQTLLHGDAKVANFCFAPDGGAVAAVDFQYVGGGCGMKDVAYFLGSCLSAAECARHQDRLLDYYFAQLQGACKQLDRAPDFSALEQEWRSLFPYAWTDFHRFLLGWAPDHWKVNAYSEQLAAQVLTELKC</sequence>
<dbReference type="EMBL" id="CP013099">
    <property type="protein sequence ID" value="ALP54496.1"/>
    <property type="molecule type" value="Genomic_DNA"/>
</dbReference>
<dbReference type="Gene3D" id="3.90.1200.10">
    <property type="match status" value="1"/>
</dbReference>
<dbReference type="KEGG" id="tee:Tel_15810"/>
<proteinExistence type="predicted"/>
<dbReference type="InterPro" id="IPR004119">
    <property type="entry name" value="EcKL"/>
</dbReference>
<dbReference type="GO" id="GO:0016301">
    <property type="term" value="F:kinase activity"/>
    <property type="evidence" value="ECO:0007669"/>
    <property type="project" value="UniProtKB-KW"/>
</dbReference>
<gene>
    <name evidence="2" type="ORF">Tel_15810</name>
</gene>
<dbReference type="Proteomes" id="UP000055136">
    <property type="component" value="Chromosome"/>
</dbReference>
<keyword evidence="2" id="KW-0808">Transferase</keyword>
<evidence type="ECO:0000313" key="2">
    <source>
        <dbReference type="EMBL" id="ALP54496.1"/>
    </source>
</evidence>
<name>A0A0S2TH59_9GAMM</name>
<dbReference type="InterPro" id="IPR011009">
    <property type="entry name" value="Kinase-like_dom_sf"/>
</dbReference>
<reference evidence="2" key="1">
    <citation type="submission" date="2015-10" db="EMBL/GenBank/DDBJ databases">
        <title>Description of Candidatus Tenderia electrophaga gen. nov, sp. nov., an Uncultivated Electroautotroph from a Biocathode Enrichment.</title>
        <authorList>
            <person name="Eddie B.J."/>
            <person name="Malanoski A.P."/>
            <person name="Wang Z."/>
            <person name="Hall R.J."/>
            <person name="Oh S.D."/>
            <person name="Heiner C."/>
            <person name="Lin B."/>
            <person name="Strycharz-Glaven S.M."/>
        </authorList>
    </citation>
    <scope>NUCLEOTIDE SEQUENCE [LARGE SCALE GENOMIC DNA]</scope>
    <source>
        <strain evidence="2">NRL1</strain>
    </source>
</reference>
<evidence type="ECO:0000259" key="1">
    <source>
        <dbReference type="SMART" id="SM00587"/>
    </source>
</evidence>
<dbReference type="SMART" id="SM00587">
    <property type="entry name" value="CHK"/>
    <property type="match status" value="1"/>
</dbReference>
<dbReference type="InterPro" id="IPR015897">
    <property type="entry name" value="CHK_kinase-like"/>
</dbReference>
<dbReference type="PANTHER" id="PTHR11012:SF30">
    <property type="entry name" value="PROTEIN KINASE-LIKE DOMAIN-CONTAINING"/>
    <property type="match status" value="1"/>
</dbReference>
<dbReference type="STRING" id="1748243.Tel_15810"/>
<dbReference type="PANTHER" id="PTHR11012">
    <property type="entry name" value="PROTEIN KINASE-LIKE DOMAIN-CONTAINING"/>
    <property type="match status" value="1"/>
</dbReference>